<evidence type="ECO:0000313" key="3">
    <source>
        <dbReference type="EMBL" id="CAB3256864.1"/>
    </source>
</evidence>
<accession>A0A6F9DG14</accession>
<reference evidence="3" key="1">
    <citation type="submission" date="2020-04" db="EMBL/GenBank/DDBJ databases">
        <authorList>
            <person name="Neveu A P."/>
        </authorList>
    </citation>
    <scope>NUCLEOTIDE SEQUENCE</scope>
    <source>
        <tissue evidence="3">Whole embryo</tissue>
    </source>
</reference>
<dbReference type="GO" id="GO:0002376">
    <property type="term" value="P:immune system process"/>
    <property type="evidence" value="ECO:0007669"/>
    <property type="project" value="TreeGrafter"/>
</dbReference>
<dbReference type="InterPro" id="IPR017855">
    <property type="entry name" value="SMAD-like_dom_sf"/>
</dbReference>
<dbReference type="Gene3D" id="1.10.10.10">
    <property type="entry name" value="Winged helix-like DNA-binding domain superfamily/Winged helix DNA-binding domain"/>
    <property type="match status" value="1"/>
</dbReference>
<sequence length="493" mass="56607">MTETVKLATFLKDRCERGRYGLRYLNQENTLVYIPWPVAPRPNEGLTPAFEMFKEWACLSFKKRNQDQETNEQPTTQKHRFRNALSRADGITYRKDITVSGGRVYEFKESRSRRSHSHETSSIQPSPINHHDENFLGQYGTVNGTVTPYTPHTGYNAQIGIIPQPESPFTYEYGSSPQMETEMYENDFQFAPEPSNNWQVATTDQNQQVVDDIILDMLVPPDSNEYLPEIQPVAKKAPQPQIVPLGQPVTRVDERSSGLRLSLRFRNEEVFQHFVTNTYGCRLYFGDNIPDITQLVEPEHLSSITRPFRYQPEQLFGPDCLEQVRLPQTDHHMKTQKQREKTNSILENMERGLILYLDNNNASQCSGIPDVYAMRLCQTRIFPYSETIVNDQGQAASQSESLKRMVWYKVFDAQQFCQKLDSRKSSSNFCLSLGQRSTDDTLLVSLTVTVQLANHFIQNQLDNEHSDILISGATSMDEEAHKLAVKLKETVTL</sequence>
<protein>
    <submittedName>
        <fullName evidence="3">Interferon regulatory factor 6-like</fullName>
    </submittedName>
</protein>
<dbReference type="InterPro" id="IPR001346">
    <property type="entry name" value="Interferon_reg_fact_DNA-bd_dom"/>
</dbReference>
<dbReference type="EMBL" id="LR786041">
    <property type="protein sequence ID" value="CAB3256864.1"/>
    <property type="molecule type" value="mRNA"/>
</dbReference>
<dbReference type="PANTHER" id="PTHR11949">
    <property type="entry name" value="INTERFERON REGULATORY FACTOR"/>
    <property type="match status" value="1"/>
</dbReference>
<organism evidence="3">
    <name type="scientific">Phallusia mammillata</name>
    <dbReference type="NCBI Taxonomy" id="59560"/>
    <lineage>
        <taxon>Eukaryota</taxon>
        <taxon>Metazoa</taxon>
        <taxon>Chordata</taxon>
        <taxon>Tunicata</taxon>
        <taxon>Ascidiacea</taxon>
        <taxon>Phlebobranchia</taxon>
        <taxon>Ascidiidae</taxon>
        <taxon>Phallusia</taxon>
    </lineage>
</organism>
<evidence type="ECO:0000256" key="1">
    <source>
        <dbReference type="SAM" id="MobiDB-lite"/>
    </source>
</evidence>
<dbReference type="InterPro" id="IPR019471">
    <property type="entry name" value="Interferon_reg_factor-3"/>
</dbReference>
<name>A0A6F9DG14_9ASCI</name>
<dbReference type="Gene3D" id="2.60.200.10">
    <property type="match status" value="1"/>
</dbReference>
<dbReference type="GO" id="GO:0005634">
    <property type="term" value="C:nucleus"/>
    <property type="evidence" value="ECO:0007669"/>
    <property type="project" value="TreeGrafter"/>
</dbReference>
<dbReference type="Pfam" id="PF10401">
    <property type="entry name" value="IRF-3"/>
    <property type="match status" value="1"/>
</dbReference>
<dbReference type="GO" id="GO:0000978">
    <property type="term" value="F:RNA polymerase II cis-regulatory region sequence-specific DNA binding"/>
    <property type="evidence" value="ECO:0007669"/>
    <property type="project" value="TreeGrafter"/>
</dbReference>
<dbReference type="GO" id="GO:0045893">
    <property type="term" value="P:positive regulation of DNA-templated transcription"/>
    <property type="evidence" value="ECO:0007669"/>
    <property type="project" value="UniProtKB-ARBA"/>
</dbReference>
<proteinExistence type="evidence at transcript level"/>
<dbReference type="SMART" id="SM01243">
    <property type="entry name" value="IRF-3"/>
    <property type="match status" value="1"/>
</dbReference>
<feature type="region of interest" description="Disordered" evidence="1">
    <location>
        <begin position="108"/>
        <end position="136"/>
    </location>
</feature>
<dbReference type="AlphaFoldDB" id="A0A6F9DG14"/>
<dbReference type="SUPFAM" id="SSF46785">
    <property type="entry name" value="Winged helix' DNA-binding domain"/>
    <property type="match status" value="1"/>
</dbReference>
<dbReference type="InterPro" id="IPR036390">
    <property type="entry name" value="WH_DNA-bd_sf"/>
</dbReference>
<dbReference type="InterPro" id="IPR008984">
    <property type="entry name" value="SMAD_FHA_dom_sf"/>
</dbReference>
<evidence type="ECO:0000259" key="2">
    <source>
        <dbReference type="PROSITE" id="PS51507"/>
    </source>
</evidence>
<dbReference type="SUPFAM" id="SSF49879">
    <property type="entry name" value="SMAD/FHA domain"/>
    <property type="match status" value="1"/>
</dbReference>
<dbReference type="PANTHER" id="PTHR11949:SF53">
    <property type="entry name" value="IRF TRYPTOPHAN PENTAD REPEAT DOMAIN-CONTAINING PROTEIN"/>
    <property type="match status" value="1"/>
</dbReference>
<dbReference type="Pfam" id="PF00605">
    <property type="entry name" value="IRF"/>
    <property type="match status" value="1"/>
</dbReference>
<feature type="domain" description="IRF tryptophan pentad repeat" evidence="2">
    <location>
        <begin position="4"/>
        <end position="109"/>
    </location>
</feature>
<dbReference type="GO" id="GO:0000981">
    <property type="term" value="F:DNA-binding transcription factor activity, RNA polymerase II-specific"/>
    <property type="evidence" value="ECO:0007669"/>
    <property type="project" value="TreeGrafter"/>
</dbReference>
<dbReference type="PROSITE" id="PS51507">
    <property type="entry name" value="IRF_2"/>
    <property type="match status" value="1"/>
</dbReference>
<dbReference type="InterPro" id="IPR036388">
    <property type="entry name" value="WH-like_DNA-bd_sf"/>
</dbReference>
<gene>
    <name evidence="3" type="primary">Irf6</name>
</gene>